<dbReference type="EMBL" id="QGKL01000019">
    <property type="protein sequence ID" value="PWQ97488.1"/>
    <property type="molecule type" value="Genomic_DNA"/>
</dbReference>
<evidence type="ECO:0000313" key="11">
    <source>
        <dbReference type="EMBL" id="PWQ97488.1"/>
    </source>
</evidence>
<evidence type="ECO:0000256" key="6">
    <source>
        <dbReference type="ARBA" id="ARBA00022679"/>
    </source>
</evidence>
<dbReference type="PROSITE" id="PS51186">
    <property type="entry name" value="GNAT"/>
    <property type="match status" value="1"/>
</dbReference>
<comment type="similarity">
    <text evidence="2">Belongs to the acetyltransferase family. NAA40 subfamily.</text>
</comment>
<protein>
    <recommendedName>
        <fullName evidence="4">N-alpha-acetyltransferase 40</fullName>
        <ecNumber evidence="3">2.3.1.257</ecNumber>
    </recommendedName>
</protein>
<dbReference type="RefSeq" id="WP_109822530.1">
    <property type="nucleotide sequence ID" value="NZ_QGKL01000019.1"/>
</dbReference>
<dbReference type="InterPro" id="IPR016181">
    <property type="entry name" value="Acyl_CoA_acyltransferase"/>
</dbReference>
<dbReference type="EC" id="2.3.1.257" evidence="3"/>
<dbReference type="SUPFAM" id="SSF55729">
    <property type="entry name" value="Acyl-CoA N-acyltransferases (Nat)"/>
    <property type="match status" value="1"/>
</dbReference>
<evidence type="ECO:0000256" key="2">
    <source>
        <dbReference type="ARBA" id="ARBA00008870"/>
    </source>
</evidence>
<dbReference type="Gene3D" id="3.40.630.30">
    <property type="match status" value="1"/>
</dbReference>
<proteinExistence type="inferred from homology"/>
<feature type="domain" description="N-acetyltransferase" evidence="10">
    <location>
        <begin position="1"/>
        <end position="140"/>
    </location>
</feature>
<keyword evidence="6" id="KW-0808">Transferase</keyword>
<dbReference type="InterPro" id="IPR039949">
    <property type="entry name" value="NAA40"/>
</dbReference>
<keyword evidence="7" id="KW-0012">Acyltransferase</keyword>
<organism evidence="11 12">
    <name type="scientific">Leucothrix arctica</name>
    <dbReference type="NCBI Taxonomy" id="1481894"/>
    <lineage>
        <taxon>Bacteria</taxon>
        <taxon>Pseudomonadati</taxon>
        <taxon>Pseudomonadota</taxon>
        <taxon>Gammaproteobacteria</taxon>
        <taxon>Thiotrichales</taxon>
        <taxon>Thiotrichaceae</taxon>
        <taxon>Leucothrix</taxon>
    </lineage>
</organism>
<evidence type="ECO:0000256" key="9">
    <source>
        <dbReference type="ARBA" id="ARBA00049524"/>
    </source>
</evidence>
<dbReference type="Proteomes" id="UP000245506">
    <property type="component" value="Unassembled WGS sequence"/>
</dbReference>
<evidence type="ECO:0000256" key="1">
    <source>
        <dbReference type="ARBA" id="ARBA00004496"/>
    </source>
</evidence>
<dbReference type="Pfam" id="PF00583">
    <property type="entry name" value="Acetyltransf_1"/>
    <property type="match status" value="1"/>
</dbReference>
<dbReference type="CDD" id="cd04301">
    <property type="entry name" value="NAT_SF"/>
    <property type="match status" value="1"/>
</dbReference>
<evidence type="ECO:0000256" key="8">
    <source>
        <dbReference type="ARBA" id="ARBA00047821"/>
    </source>
</evidence>
<evidence type="ECO:0000259" key="10">
    <source>
        <dbReference type="PROSITE" id="PS51186"/>
    </source>
</evidence>
<dbReference type="OrthoDB" id="3216107at2"/>
<evidence type="ECO:0000256" key="4">
    <source>
        <dbReference type="ARBA" id="ARBA00015043"/>
    </source>
</evidence>
<comment type="catalytic activity">
    <reaction evidence="8">
        <text>N-terminal L-seryl-[histone H2A] + acetyl-CoA = N-terminal N(alpha)-acetyl-L-seryl-[histone H2A] + CoA + H(+)</text>
        <dbReference type="Rhea" id="RHEA:50600"/>
        <dbReference type="Rhea" id="RHEA-COMP:12742"/>
        <dbReference type="Rhea" id="RHEA-COMP:12744"/>
        <dbReference type="ChEBI" id="CHEBI:15378"/>
        <dbReference type="ChEBI" id="CHEBI:57287"/>
        <dbReference type="ChEBI" id="CHEBI:57288"/>
        <dbReference type="ChEBI" id="CHEBI:64738"/>
        <dbReference type="ChEBI" id="CHEBI:83690"/>
        <dbReference type="EC" id="2.3.1.257"/>
    </reaction>
</comment>
<keyword evidence="12" id="KW-1185">Reference proteome</keyword>
<name>A0A317CG00_9GAMM</name>
<gene>
    <name evidence="11" type="ORF">DKT75_06065</name>
</gene>
<evidence type="ECO:0000256" key="7">
    <source>
        <dbReference type="ARBA" id="ARBA00023315"/>
    </source>
</evidence>
<evidence type="ECO:0000256" key="3">
    <source>
        <dbReference type="ARBA" id="ARBA00012950"/>
    </source>
</evidence>
<dbReference type="PANTHER" id="PTHR20531">
    <property type="entry name" value="N-ALPHA-ACETYLTRANSFERASE 40"/>
    <property type="match status" value="1"/>
</dbReference>
<reference evidence="11 12" key="1">
    <citation type="submission" date="2018-05" db="EMBL/GenBank/DDBJ databases">
        <title>Leucothrix arctica sp. nov., isolated from Arctic seawater.</title>
        <authorList>
            <person name="Choi A."/>
            <person name="Baek K."/>
        </authorList>
    </citation>
    <scope>NUCLEOTIDE SEQUENCE [LARGE SCALE GENOMIC DNA]</scope>
    <source>
        <strain evidence="11 12">IMCC9719</strain>
    </source>
</reference>
<dbReference type="GO" id="GO:0005737">
    <property type="term" value="C:cytoplasm"/>
    <property type="evidence" value="ECO:0007669"/>
    <property type="project" value="UniProtKB-SubCell"/>
</dbReference>
<keyword evidence="5" id="KW-0963">Cytoplasm</keyword>
<dbReference type="GO" id="GO:1990189">
    <property type="term" value="F:protein N-terminal-serine acetyltransferase activity"/>
    <property type="evidence" value="ECO:0007669"/>
    <property type="project" value="UniProtKB-EC"/>
</dbReference>
<comment type="catalytic activity">
    <reaction evidence="9">
        <text>N-terminal L-seryl-[histone H4] + acetyl-CoA = N-terminal N(alpha)-acetyl-L-seryl-[histone H4] + CoA + H(+)</text>
        <dbReference type="Rhea" id="RHEA:50596"/>
        <dbReference type="Rhea" id="RHEA-COMP:12740"/>
        <dbReference type="Rhea" id="RHEA-COMP:12743"/>
        <dbReference type="ChEBI" id="CHEBI:15378"/>
        <dbReference type="ChEBI" id="CHEBI:57287"/>
        <dbReference type="ChEBI" id="CHEBI:57288"/>
        <dbReference type="ChEBI" id="CHEBI:64738"/>
        <dbReference type="ChEBI" id="CHEBI:83690"/>
        <dbReference type="EC" id="2.3.1.257"/>
    </reaction>
</comment>
<dbReference type="PANTHER" id="PTHR20531:SF1">
    <property type="entry name" value="N-ALPHA-ACETYLTRANSFERASE 40"/>
    <property type="match status" value="1"/>
</dbReference>
<dbReference type="GO" id="GO:0010485">
    <property type="term" value="F:histone H4 acetyltransferase activity"/>
    <property type="evidence" value="ECO:0007669"/>
    <property type="project" value="InterPro"/>
</dbReference>
<evidence type="ECO:0000256" key="5">
    <source>
        <dbReference type="ARBA" id="ARBA00022490"/>
    </source>
</evidence>
<dbReference type="GO" id="GO:0043998">
    <property type="term" value="F:histone H2A acetyltransferase activity"/>
    <property type="evidence" value="ECO:0007669"/>
    <property type="project" value="InterPro"/>
</dbReference>
<accession>A0A317CG00</accession>
<comment type="caution">
    <text evidence="11">The sequence shown here is derived from an EMBL/GenBank/DDBJ whole genome shotgun (WGS) entry which is preliminary data.</text>
</comment>
<comment type="subcellular location">
    <subcellularLocation>
        <location evidence="1">Cytoplasm</location>
    </subcellularLocation>
</comment>
<evidence type="ECO:0000313" key="12">
    <source>
        <dbReference type="Proteomes" id="UP000245506"/>
    </source>
</evidence>
<dbReference type="AlphaFoldDB" id="A0A317CG00"/>
<dbReference type="InterPro" id="IPR000182">
    <property type="entry name" value="GNAT_dom"/>
</dbReference>
<sequence length="140" mass="16683">MSFIPSNDFETSLNISEQLMLGYYQENDLEWKRQKRYELLATIEHFHITREGAVAGFFAYAFRERHLYLYDLQILPEYQSQGLGSSIMRHLMTVAESTPLKTIKLCVFKSNTAAYNFYMRLGFEFYEELNVVYRLIYRKA</sequence>